<dbReference type="InterPro" id="IPR036291">
    <property type="entry name" value="NAD(P)-bd_dom_sf"/>
</dbReference>
<dbReference type="Pfam" id="PF00106">
    <property type="entry name" value="adh_short"/>
    <property type="match status" value="1"/>
</dbReference>
<dbReference type="Proteomes" id="UP001347796">
    <property type="component" value="Unassembled WGS sequence"/>
</dbReference>
<dbReference type="AlphaFoldDB" id="A0AAN8JG62"/>
<keyword evidence="3" id="KW-0175">Coiled coil</keyword>
<keyword evidence="2" id="KW-0560">Oxidoreductase</keyword>
<dbReference type="PRINTS" id="PR00081">
    <property type="entry name" value="GDHRDH"/>
</dbReference>
<dbReference type="SUPFAM" id="SSF51735">
    <property type="entry name" value="NAD(P)-binding Rossmann-fold domains"/>
    <property type="match status" value="1"/>
</dbReference>
<evidence type="ECO:0000313" key="4">
    <source>
        <dbReference type="EMBL" id="KAK6176410.1"/>
    </source>
</evidence>
<protein>
    <submittedName>
        <fullName evidence="4">Uncharacterized protein</fullName>
    </submittedName>
</protein>
<evidence type="ECO:0000256" key="3">
    <source>
        <dbReference type="SAM" id="Coils"/>
    </source>
</evidence>
<dbReference type="CDD" id="cd05327">
    <property type="entry name" value="retinol-DH_like_SDR_c_like"/>
    <property type="match status" value="1"/>
</dbReference>
<dbReference type="GO" id="GO:0016491">
    <property type="term" value="F:oxidoreductase activity"/>
    <property type="evidence" value="ECO:0007669"/>
    <property type="project" value="UniProtKB-KW"/>
</dbReference>
<comment type="similarity">
    <text evidence="1">Belongs to the short-chain dehydrogenases/reductases (SDR) family.</text>
</comment>
<dbReference type="EMBL" id="JAZGQO010000010">
    <property type="protein sequence ID" value="KAK6176410.1"/>
    <property type="molecule type" value="Genomic_DNA"/>
</dbReference>
<gene>
    <name evidence="4" type="ORF">SNE40_014701</name>
</gene>
<reference evidence="4 5" key="1">
    <citation type="submission" date="2024-01" db="EMBL/GenBank/DDBJ databases">
        <title>The genome of the rayed Mediterranean limpet Patella caerulea (Linnaeus, 1758).</title>
        <authorList>
            <person name="Anh-Thu Weber A."/>
            <person name="Halstead-Nussloch G."/>
        </authorList>
    </citation>
    <scope>NUCLEOTIDE SEQUENCE [LARGE SCALE GENOMIC DNA]</scope>
    <source>
        <strain evidence="4">AATW-2023a</strain>
        <tissue evidence="4">Whole specimen</tissue>
    </source>
</reference>
<evidence type="ECO:0000256" key="2">
    <source>
        <dbReference type="ARBA" id="ARBA00023002"/>
    </source>
</evidence>
<dbReference type="PANTHER" id="PTHR24320">
    <property type="entry name" value="RETINOL DEHYDROGENASE"/>
    <property type="match status" value="1"/>
</dbReference>
<dbReference type="Gene3D" id="3.40.50.720">
    <property type="entry name" value="NAD(P)-binding Rossmann-like Domain"/>
    <property type="match status" value="1"/>
</dbReference>
<dbReference type="PANTHER" id="PTHR24320:SF152">
    <property type="entry name" value="SHORT-CHAIN DEHYDROGENASE_REDUCTASE FAMILY PROTEIN"/>
    <property type="match status" value="1"/>
</dbReference>
<feature type="coiled-coil region" evidence="3">
    <location>
        <begin position="49"/>
        <end position="80"/>
    </location>
</feature>
<proteinExistence type="inferred from homology"/>
<evidence type="ECO:0000313" key="5">
    <source>
        <dbReference type="Proteomes" id="UP001347796"/>
    </source>
</evidence>
<evidence type="ECO:0000256" key="1">
    <source>
        <dbReference type="ARBA" id="ARBA00006484"/>
    </source>
</evidence>
<sequence length="324" mass="36311">MGADLSYPQVEISPERTYIVTGGNTGIGFCIAKEIAKMGGHVIIACRNMSKAEAAITQMQEEYEKQVKEKQENVQESNRTEPKQLNIEMMELDLASFDITMKFIEEFKARDCPLHVLICNAGVVTANKEMTDDGYEMMLQSNYLSHLLITLHFLPILQKSGDDARIVNVSSDAYYMGTFDPTNINCERSFGKVGIYGNSKLFQIMSTFWLSQHVKYPTVSITSCYPGIVNTRLLYATAIGRLLSNFYHRTPLDGAATIIKAATDPQFKGVTGVYIKDCKTTSTTSYAKRVDIQNQLIDYSLKAMSKYLPTDLKDYIDYEGQGST</sequence>
<accession>A0AAN8JG62</accession>
<comment type="caution">
    <text evidence="4">The sequence shown here is derived from an EMBL/GenBank/DDBJ whole genome shotgun (WGS) entry which is preliminary data.</text>
</comment>
<organism evidence="4 5">
    <name type="scientific">Patella caerulea</name>
    <name type="common">Rayed Mediterranean limpet</name>
    <dbReference type="NCBI Taxonomy" id="87958"/>
    <lineage>
        <taxon>Eukaryota</taxon>
        <taxon>Metazoa</taxon>
        <taxon>Spiralia</taxon>
        <taxon>Lophotrochozoa</taxon>
        <taxon>Mollusca</taxon>
        <taxon>Gastropoda</taxon>
        <taxon>Patellogastropoda</taxon>
        <taxon>Patelloidea</taxon>
        <taxon>Patellidae</taxon>
        <taxon>Patella</taxon>
    </lineage>
</organism>
<dbReference type="InterPro" id="IPR002347">
    <property type="entry name" value="SDR_fam"/>
</dbReference>
<name>A0AAN8JG62_PATCE</name>
<keyword evidence="5" id="KW-1185">Reference proteome</keyword>